<keyword evidence="5" id="KW-1185">Reference proteome</keyword>
<comment type="similarity">
    <text evidence="1">Belongs to the eukaryotic ribosomal protein eL8 family.</text>
</comment>
<evidence type="ECO:0000256" key="1">
    <source>
        <dbReference type="ARBA" id="ARBA00007337"/>
    </source>
</evidence>
<reference evidence="4 5" key="1">
    <citation type="submission" date="2023-11" db="EMBL/GenBank/DDBJ databases">
        <title>Halocaridina rubra genome assembly.</title>
        <authorList>
            <person name="Smith C."/>
        </authorList>
    </citation>
    <scope>NUCLEOTIDE SEQUENCE [LARGE SCALE GENOMIC DNA]</scope>
    <source>
        <strain evidence="4">EP-1</strain>
        <tissue evidence="4">Whole</tissue>
    </source>
</reference>
<dbReference type="GO" id="GO:0004693">
    <property type="term" value="F:cyclin-dependent protein serine/threonine kinase activity"/>
    <property type="evidence" value="ECO:0007669"/>
    <property type="project" value="UniProtKB-EC"/>
</dbReference>
<sequence>MGKDKQAAEEAAEVPEGDLTYEEKLKYVSVIAKPMASKKTAQRVYRLIRKSSLYKAEFPHLKCFWLGLKNVQTQIRKGDKGIVVIAGDVSPINVFCHLPGVCEEKSLPYIYVPSRRDIGQAMGKSGGSLTVLILPHESYKEYYDKVLKDINKAMSVFMLSL</sequence>
<evidence type="ECO:0000313" key="5">
    <source>
        <dbReference type="Proteomes" id="UP001381693"/>
    </source>
</evidence>
<dbReference type="Pfam" id="PF01248">
    <property type="entry name" value="Ribosomal_L7Ae"/>
    <property type="match status" value="1"/>
</dbReference>
<proteinExistence type="inferred from homology"/>
<dbReference type="InterPro" id="IPR029064">
    <property type="entry name" value="Ribosomal_eL30-like_sf"/>
</dbReference>
<feature type="domain" description="Ribosomal protein eL8/eL30/eS12/Gadd45" evidence="3">
    <location>
        <begin position="66"/>
        <end position="140"/>
    </location>
</feature>
<keyword evidence="4" id="KW-0808">Transferase</keyword>
<dbReference type="GO" id="GO:1990904">
    <property type="term" value="C:ribonucleoprotein complex"/>
    <property type="evidence" value="ECO:0007669"/>
    <property type="project" value="UniProtKB-KW"/>
</dbReference>
<evidence type="ECO:0000256" key="2">
    <source>
        <dbReference type="ARBA" id="ARBA00023274"/>
    </source>
</evidence>
<keyword evidence="2" id="KW-0687">Ribonucleoprotein</keyword>
<dbReference type="AlphaFoldDB" id="A0AAN8X579"/>
<accession>A0AAN8X579</accession>
<dbReference type="InterPro" id="IPR004038">
    <property type="entry name" value="Ribosomal_eL8/eL30/eS12/Gad45"/>
</dbReference>
<dbReference type="EMBL" id="JAXCGZ010011517">
    <property type="protein sequence ID" value="KAK7074613.1"/>
    <property type="molecule type" value="Genomic_DNA"/>
</dbReference>
<organism evidence="4 5">
    <name type="scientific">Halocaridina rubra</name>
    <name type="common">Hawaiian red shrimp</name>
    <dbReference type="NCBI Taxonomy" id="373956"/>
    <lineage>
        <taxon>Eukaryota</taxon>
        <taxon>Metazoa</taxon>
        <taxon>Ecdysozoa</taxon>
        <taxon>Arthropoda</taxon>
        <taxon>Crustacea</taxon>
        <taxon>Multicrustacea</taxon>
        <taxon>Malacostraca</taxon>
        <taxon>Eumalacostraca</taxon>
        <taxon>Eucarida</taxon>
        <taxon>Decapoda</taxon>
        <taxon>Pleocyemata</taxon>
        <taxon>Caridea</taxon>
        <taxon>Atyoidea</taxon>
        <taxon>Atyidae</taxon>
        <taxon>Halocaridina</taxon>
    </lineage>
</organism>
<protein>
    <submittedName>
        <fullName evidence="4">SnoRNA-binding protein</fullName>
        <ecNumber evidence="4">2.7.11.22</ecNumber>
    </submittedName>
</protein>
<evidence type="ECO:0000259" key="3">
    <source>
        <dbReference type="Pfam" id="PF01248"/>
    </source>
</evidence>
<dbReference type="InterPro" id="IPR018492">
    <property type="entry name" value="Ribosomal_eL8/Nhp2"/>
</dbReference>
<gene>
    <name evidence="4" type="primary">NHP2</name>
    <name evidence="4" type="ORF">SK128_002956</name>
</gene>
<evidence type="ECO:0000313" key="4">
    <source>
        <dbReference type="EMBL" id="KAK7074613.1"/>
    </source>
</evidence>
<dbReference type="Gene3D" id="3.30.1330.30">
    <property type="match status" value="1"/>
</dbReference>
<name>A0AAN8X579_HALRR</name>
<dbReference type="SUPFAM" id="SSF55315">
    <property type="entry name" value="L30e-like"/>
    <property type="match status" value="1"/>
</dbReference>
<dbReference type="EC" id="2.7.11.22" evidence="4"/>
<dbReference type="Proteomes" id="UP001381693">
    <property type="component" value="Unassembled WGS sequence"/>
</dbReference>
<dbReference type="PRINTS" id="PR00881">
    <property type="entry name" value="L7ARS6FAMILY"/>
</dbReference>
<comment type="caution">
    <text evidence="4">The sequence shown here is derived from an EMBL/GenBank/DDBJ whole genome shotgun (WGS) entry which is preliminary data.</text>
</comment>